<evidence type="ECO:0000313" key="2">
    <source>
        <dbReference type="EMBL" id="GIY90492.1"/>
    </source>
</evidence>
<name>A0AAV4X5N0_CAEEX</name>
<organism evidence="2 3">
    <name type="scientific">Caerostris extrusa</name>
    <name type="common">Bark spider</name>
    <name type="synonym">Caerostris bankana</name>
    <dbReference type="NCBI Taxonomy" id="172846"/>
    <lineage>
        <taxon>Eukaryota</taxon>
        <taxon>Metazoa</taxon>
        <taxon>Ecdysozoa</taxon>
        <taxon>Arthropoda</taxon>
        <taxon>Chelicerata</taxon>
        <taxon>Arachnida</taxon>
        <taxon>Araneae</taxon>
        <taxon>Araneomorphae</taxon>
        <taxon>Entelegynae</taxon>
        <taxon>Araneoidea</taxon>
        <taxon>Araneidae</taxon>
        <taxon>Caerostris</taxon>
    </lineage>
</organism>
<evidence type="ECO:0000313" key="3">
    <source>
        <dbReference type="Proteomes" id="UP001054945"/>
    </source>
</evidence>
<comment type="caution">
    <text evidence="2">The sequence shown here is derived from an EMBL/GenBank/DDBJ whole genome shotgun (WGS) entry which is preliminary data.</text>
</comment>
<evidence type="ECO:0000256" key="1">
    <source>
        <dbReference type="SAM" id="MobiDB-lite"/>
    </source>
</evidence>
<protein>
    <submittedName>
        <fullName evidence="2">Uncharacterized protein</fullName>
    </submittedName>
</protein>
<sequence>MFHHPTHYQKHKRSPTTEGNSFLACSRSISVRPDMEEWLLPPSPNYHPSPTNGWDAGGGRGRKSFEISPRAVAQKRKAKGGKLFSKECPFFSMASVILPPYPVHAVVLYPFPGGGAGRFLLPFPVFISRAVVLFSILPEVRIPEKRRDCKGILGIECKDTFFFVILLSLCSESLFVKLRHSKSTI</sequence>
<keyword evidence="3" id="KW-1185">Reference proteome</keyword>
<dbReference type="AlphaFoldDB" id="A0AAV4X5N0"/>
<reference evidence="2 3" key="1">
    <citation type="submission" date="2021-06" db="EMBL/GenBank/DDBJ databases">
        <title>Caerostris extrusa draft genome.</title>
        <authorList>
            <person name="Kono N."/>
            <person name="Arakawa K."/>
        </authorList>
    </citation>
    <scope>NUCLEOTIDE SEQUENCE [LARGE SCALE GENOMIC DNA]</scope>
</reference>
<dbReference type="Proteomes" id="UP001054945">
    <property type="component" value="Unassembled WGS sequence"/>
</dbReference>
<feature type="compositionally biased region" description="Basic residues" evidence="1">
    <location>
        <begin position="1"/>
        <end position="14"/>
    </location>
</feature>
<accession>A0AAV4X5N0</accession>
<gene>
    <name evidence="2" type="ORF">CEXT_428351</name>
</gene>
<dbReference type="EMBL" id="BPLR01017322">
    <property type="protein sequence ID" value="GIY90492.1"/>
    <property type="molecule type" value="Genomic_DNA"/>
</dbReference>
<proteinExistence type="predicted"/>
<feature type="region of interest" description="Disordered" evidence="1">
    <location>
        <begin position="1"/>
        <end position="20"/>
    </location>
</feature>